<gene>
    <name evidence="7" type="primary">vsr</name>
    <name evidence="7" type="ORF">IAE60_02940</name>
</gene>
<dbReference type="PIRSF" id="PIRSF018267">
    <property type="entry name" value="VSR_endonuc"/>
    <property type="match status" value="1"/>
</dbReference>
<dbReference type="EC" id="3.1.-.-" evidence="6"/>
<evidence type="ECO:0000256" key="5">
    <source>
        <dbReference type="ARBA" id="ARBA00023204"/>
    </source>
</evidence>
<dbReference type="REBASE" id="442894">
    <property type="entry name" value="V.PmeGTZY2ORF2935P"/>
</dbReference>
<evidence type="ECO:0000313" key="8">
    <source>
        <dbReference type="Proteomes" id="UP000515838"/>
    </source>
</evidence>
<evidence type="ECO:0000256" key="6">
    <source>
        <dbReference type="PIRNR" id="PIRNR018267"/>
    </source>
</evidence>
<keyword evidence="5 6" id="KW-0234">DNA repair</keyword>
<dbReference type="CDD" id="cd00221">
    <property type="entry name" value="Vsr"/>
    <property type="match status" value="1"/>
</dbReference>
<dbReference type="InterPro" id="IPR011335">
    <property type="entry name" value="Restrct_endonuc-II-like"/>
</dbReference>
<comment type="function">
    <text evidence="6">May nick specific sequences that contain T:G mispairs resulting from m5C-deamination.</text>
</comment>
<keyword evidence="4 6" id="KW-0378">Hydrolase</keyword>
<dbReference type="InterPro" id="IPR004603">
    <property type="entry name" value="DNA_mismatch_endonuc_vsr"/>
</dbReference>
<name>A0A7G9TE85_PSEMX</name>
<dbReference type="NCBIfam" id="TIGR00632">
    <property type="entry name" value="vsr"/>
    <property type="match status" value="1"/>
</dbReference>
<organism evidence="7 8">
    <name type="scientific">Pseudoxanthomonas mexicana</name>
    <dbReference type="NCBI Taxonomy" id="128785"/>
    <lineage>
        <taxon>Bacteria</taxon>
        <taxon>Pseudomonadati</taxon>
        <taxon>Pseudomonadota</taxon>
        <taxon>Gammaproteobacteria</taxon>
        <taxon>Lysobacterales</taxon>
        <taxon>Lysobacteraceae</taxon>
        <taxon>Pseudoxanthomonas</taxon>
    </lineage>
</organism>
<protein>
    <recommendedName>
        <fullName evidence="6">Very short patch repair endonuclease</fullName>
        <ecNumber evidence="6">3.1.-.-</ecNumber>
    </recommendedName>
</protein>
<dbReference type="GO" id="GO:0006298">
    <property type="term" value="P:mismatch repair"/>
    <property type="evidence" value="ECO:0007669"/>
    <property type="project" value="UniProtKB-UniRule"/>
</dbReference>
<evidence type="ECO:0000256" key="1">
    <source>
        <dbReference type="ARBA" id="ARBA00022722"/>
    </source>
</evidence>
<proteinExistence type="inferred from homology"/>
<dbReference type="EMBL" id="CP060731">
    <property type="protein sequence ID" value="QNN78410.1"/>
    <property type="molecule type" value="Genomic_DNA"/>
</dbReference>
<evidence type="ECO:0000256" key="2">
    <source>
        <dbReference type="ARBA" id="ARBA00022759"/>
    </source>
</evidence>
<keyword evidence="3 6" id="KW-0227">DNA damage</keyword>
<dbReference type="Pfam" id="PF03852">
    <property type="entry name" value="Vsr"/>
    <property type="match status" value="1"/>
</dbReference>
<evidence type="ECO:0000313" key="7">
    <source>
        <dbReference type="EMBL" id="QNN78410.1"/>
    </source>
</evidence>
<reference evidence="7 8" key="1">
    <citation type="submission" date="2020-08" db="EMBL/GenBank/DDBJ databases">
        <title>Streptomycin Non-resistant strain, P. mexicana.</title>
        <authorList>
            <person name="Ganesh-Kumar S."/>
            <person name="Zhe T."/>
            <person name="Yu Z."/>
            <person name="Min Y."/>
        </authorList>
    </citation>
    <scope>NUCLEOTIDE SEQUENCE [LARGE SCALE GENOMIC DNA]</scope>
    <source>
        <strain evidence="7 8">GTZY2</strain>
    </source>
</reference>
<dbReference type="GO" id="GO:0016787">
    <property type="term" value="F:hydrolase activity"/>
    <property type="evidence" value="ECO:0007669"/>
    <property type="project" value="UniProtKB-KW"/>
</dbReference>
<keyword evidence="2 6" id="KW-0255">Endonuclease</keyword>
<accession>A0A7G9TE85</accession>
<dbReference type="GO" id="GO:0004519">
    <property type="term" value="F:endonuclease activity"/>
    <property type="evidence" value="ECO:0007669"/>
    <property type="project" value="UniProtKB-KW"/>
</dbReference>
<evidence type="ECO:0000256" key="3">
    <source>
        <dbReference type="ARBA" id="ARBA00022763"/>
    </source>
</evidence>
<dbReference type="SUPFAM" id="SSF52980">
    <property type="entry name" value="Restriction endonuclease-like"/>
    <property type="match status" value="1"/>
</dbReference>
<dbReference type="Proteomes" id="UP000515838">
    <property type="component" value="Chromosome"/>
</dbReference>
<keyword evidence="1 6" id="KW-0540">Nuclease</keyword>
<dbReference type="Gene3D" id="3.40.960.10">
    <property type="entry name" value="VSR Endonuclease"/>
    <property type="match status" value="1"/>
</dbReference>
<evidence type="ECO:0000256" key="4">
    <source>
        <dbReference type="ARBA" id="ARBA00022801"/>
    </source>
</evidence>
<comment type="similarity">
    <text evidence="6">Belongs to the vsr family.</text>
</comment>
<sequence>MADTLSPEERSDRMRRIRGFDTGPELMVRRYLHARGLRYRLHDGVLPGRPDLVLPKHGVVVFVHGCFWHAHRCQKGRIPDTRSQFWKEKLESNRRRDARNATSLRRLGWRVLTVWECSLSTTSRSARALDTLVRKILAGTPASP</sequence>
<dbReference type="AlphaFoldDB" id="A0A7G9TE85"/>